<dbReference type="InterPro" id="IPR006441">
    <property type="entry name" value="Phage_P2_GpN"/>
</dbReference>
<dbReference type="NCBIfam" id="TIGR01551">
    <property type="entry name" value="major_capsid_P2"/>
    <property type="match status" value="1"/>
</dbReference>
<sequence length="348" mass="39291">MKTLTRQAFNALCKAYCLGYGVPSVKESFSITPSVEQKLQDKIVEKSTFLKDINVITVDDLQGQNILGSVTGPVSGRTDTTVEGKERTPRDVLGLEPFEYQLHQVDSDVYMTYRTMDAWAKWPDFQARYTNNVQEQIANDREMVGWYGEQAAKDTDLETYPLMQDVLPGWMQYMRDRKPGNIISAGKKAAGEIRIGPGGDFPNLDAAVNDILQGIPKWKRKGLIVLVGDELIARERAALYEKQGDTPTEKNSINTAMAKLGGLDWETPSNFPGRGLIITSKKNLSIYVQEGSWRRHLKDKPEKNRVEDFNSRNEGYVVEDVEQFVGMEFDNVKLPNVNKAQESDPDWI</sequence>
<protein>
    <submittedName>
        <fullName evidence="1">Phage major capsid protein, P2 family</fullName>
    </submittedName>
</protein>
<comment type="caution">
    <text evidence="1">The sequence shown here is derived from an EMBL/GenBank/DDBJ whole genome shotgun (WGS) entry which is preliminary data.</text>
</comment>
<accession>A0A8G2CC47</accession>
<proteinExistence type="predicted"/>
<reference evidence="1 2" key="1">
    <citation type="submission" date="2016-11" db="EMBL/GenBank/DDBJ databases">
        <authorList>
            <person name="Varghese N."/>
            <person name="Submissions S."/>
        </authorList>
    </citation>
    <scope>NUCLEOTIDE SEQUENCE [LARGE SCALE GENOMIC DNA]</scope>
    <source>
        <strain evidence="1 2">DSM 17919</strain>
    </source>
</reference>
<dbReference type="Proteomes" id="UP000184001">
    <property type="component" value="Unassembled WGS sequence"/>
</dbReference>
<dbReference type="EMBL" id="FQZR01000011">
    <property type="protein sequence ID" value="SHJ71903.1"/>
    <property type="molecule type" value="Genomic_DNA"/>
</dbReference>
<evidence type="ECO:0000313" key="1">
    <source>
        <dbReference type="EMBL" id="SHJ71903.1"/>
    </source>
</evidence>
<dbReference type="RefSeq" id="WP_019999242.1">
    <property type="nucleotide sequence ID" value="NZ_CP192220.1"/>
</dbReference>
<organism evidence="1 2">
    <name type="scientific">Halodesulfovibrio aestuarii</name>
    <dbReference type="NCBI Taxonomy" id="126333"/>
    <lineage>
        <taxon>Bacteria</taxon>
        <taxon>Pseudomonadati</taxon>
        <taxon>Thermodesulfobacteriota</taxon>
        <taxon>Desulfovibrionia</taxon>
        <taxon>Desulfovibrionales</taxon>
        <taxon>Desulfovibrionaceae</taxon>
        <taxon>Halodesulfovibrio</taxon>
    </lineage>
</organism>
<name>A0A8G2CC47_9BACT</name>
<dbReference type="AlphaFoldDB" id="A0A8G2CC47"/>
<evidence type="ECO:0000313" key="2">
    <source>
        <dbReference type="Proteomes" id="UP000184001"/>
    </source>
</evidence>
<gene>
    <name evidence="1" type="ORF">SAMN05660830_03070</name>
</gene>
<dbReference type="Pfam" id="PF05125">
    <property type="entry name" value="Phage_cap_P2"/>
    <property type="match status" value="1"/>
</dbReference>